<organism evidence="1 2">
    <name type="scientific">Rhynchospora pubera</name>
    <dbReference type="NCBI Taxonomy" id="906938"/>
    <lineage>
        <taxon>Eukaryota</taxon>
        <taxon>Viridiplantae</taxon>
        <taxon>Streptophyta</taxon>
        <taxon>Embryophyta</taxon>
        <taxon>Tracheophyta</taxon>
        <taxon>Spermatophyta</taxon>
        <taxon>Magnoliopsida</taxon>
        <taxon>Liliopsida</taxon>
        <taxon>Poales</taxon>
        <taxon>Cyperaceae</taxon>
        <taxon>Cyperoideae</taxon>
        <taxon>Rhynchosporeae</taxon>
        <taxon>Rhynchospora</taxon>
    </lineage>
</organism>
<evidence type="ECO:0000313" key="2">
    <source>
        <dbReference type="Proteomes" id="UP001140206"/>
    </source>
</evidence>
<gene>
    <name evidence="1" type="ORF">LUZ62_058867</name>
</gene>
<dbReference type="PANTHER" id="PTHR33334">
    <property type="entry name" value="PROTEIN LNK1"/>
    <property type="match status" value="1"/>
</dbReference>
<sequence length="369" mass="41219">MDWNLLREIESKGVFPSDPSPMANSSFDSIQPLSCCNLSQWDAAKSTSFSQFDSYNFATTPLEDQNFHSWKMLDASCNFVPTSLEDLEFEGSKFPNNLEKGMSELINGSGFQVPGTLNFKECVEGVPDCGVLGLDQADDIFMNSLSDQDIRDMVNTVEPSQQVVNPCNKEAPSQDILANLLNDPINNVFCQDEMTTINDLDTFGISVLSEDLPVNSSMMSQGYVASDSSNMMNPKESIMESRMIVPDVATPKIFEATVLCELEAALSGINERTRICFRDAFYRLANDSKVSRDETKNKFLEFHYEPSFNTNSNANFRAYRVQPVEKETNVIDRAVVNLLLNPSCTGPPETWAPHGFHTNIIPHMNFVNL</sequence>
<dbReference type="Proteomes" id="UP001140206">
    <property type="component" value="Chromosome 3"/>
</dbReference>
<dbReference type="EMBL" id="JAMFTS010000003">
    <property type="protein sequence ID" value="KAJ4774610.1"/>
    <property type="molecule type" value="Genomic_DNA"/>
</dbReference>
<accession>A0AAV8E348</accession>
<proteinExistence type="predicted"/>
<evidence type="ECO:0000313" key="1">
    <source>
        <dbReference type="EMBL" id="KAJ4774610.1"/>
    </source>
</evidence>
<name>A0AAV8E348_9POAL</name>
<dbReference type="InterPro" id="IPR039928">
    <property type="entry name" value="LNK"/>
</dbReference>
<dbReference type="GO" id="GO:0006355">
    <property type="term" value="P:regulation of DNA-templated transcription"/>
    <property type="evidence" value="ECO:0007669"/>
    <property type="project" value="InterPro"/>
</dbReference>
<comment type="caution">
    <text evidence="1">The sequence shown here is derived from an EMBL/GenBank/DDBJ whole genome shotgun (WGS) entry which is preliminary data.</text>
</comment>
<reference evidence="1" key="1">
    <citation type="submission" date="2022-08" db="EMBL/GenBank/DDBJ databases">
        <authorList>
            <person name="Marques A."/>
        </authorList>
    </citation>
    <scope>NUCLEOTIDE SEQUENCE</scope>
    <source>
        <strain evidence="1">RhyPub2mFocal</strain>
        <tissue evidence="1">Leaves</tissue>
    </source>
</reference>
<dbReference type="PANTHER" id="PTHR33334:SF5">
    <property type="entry name" value="PROTEIN LNK2"/>
    <property type="match status" value="1"/>
</dbReference>
<protein>
    <submittedName>
        <fullName evidence="1">Serine hydroxymethyltransferase 1</fullName>
    </submittedName>
</protein>
<dbReference type="GO" id="GO:0007623">
    <property type="term" value="P:circadian rhythm"/>
    <property type="evidence" value="ECO:0007669"/>
    <property type="project" value="InterPro"/>
</dbReference>
<keyword evidence="2" id="KW-1185">Reference proteome</keyword>
<dbReference type="AlphaFoldDB" id="A0AAV8E348"/>